<dbReference type="Proteomes" id="UP000092950">
    <property type="component" value="Chromosome"/>
</dbReference>
<proteinExistence type="predicted"/>
<dbReference type="Proteomes" id="UP000053096">
    <property type="component" value="Unassembled WGS sequence"/>
</dbReference>
<accession>A0A0J6C5C8</accession>
<evidence type="ECO:0000313" key="5">
    <source>
        <dbReference type="Proteomes" id="UP000092950"/>
    </source>
</evidence>
<keyword evidence="5" id="KW-1185">Reference proteome</keyword>
<evidence type="ECO:0000313" key="4">
    <source>
        <dbReference type="Proteomes" id="UP000053096"/>
    </source>
</evidence>
<organism evidence="3 4">
    <name type="scientific">Bordetella pseudohinzii</name>
    <dbReference type="NCBI Taxonomy" id="1331258"/>
    <lineage>
        <taxon>Bacteria</taxon>
        <taxon>Pseudomonadati</taxon>
        <taxon>Pseudomonadota</taxon>
        <taxon>Betaproteobacteria</taxon>
        <taxon>Burkholderiales</taxon>
        <taxon>Alcaligenaceae</taxon>
        <taxon>Bordetella</taxon>
    </lineage>
</organism>
<evidence type="ECO:0000313" key="3">
    <source>
        <dbReference type="EMBL" id="CUI95211.1"/>
    </source>
</evidence>
<feature type="region of interest" description="Disordered" evidence="1">
    <location>
        <begin position="1"/>
        <end position="71"/>
    </location>
</feature>
<protein>
    <submittedName>
        <fullName evidence="3">Uncharacterized protein</fullName>
    </submittedName>
</protein>
<evidence type="ECO:0000256" key="1">
    <source>
        <dbReference type="SAM" id="MobiDB-lite"/>
    </source>
</evidence>
<dbReference type="KEGG" id="bpdz:BBN53_02940"/>
<dbReference type="RefSeq" id="WP_043209732.1">
    <property type="nucleotide sequence ID" value="NZ_CAJGUP010000080.1"/>
</dbReference>
<dbReference type="OrthoDB" id="8666795at2"/>
<dbReference type="EMBL" id="CP016440">
    <property type="protein sequence ID" value="ANY14942.1"/>
    <property type="molecule type" value="Genomic_DNA"/>
</dbReference>
<name>A0A0J6C5C8_9BORD</name>
<gene>
    <name evidence="2" type="ORF">BBN53_02940</name>
    <name evidence="3" type="ORF">ERS370011_03027</name>
</gene>
<accession>A0A0M7GK85</accession>
<dbReference type="AlphaFoldDB" id="A0A0J6C5C8"/>
<reference evidence="3 4" key="1">
    <citation type="submission" date="2015-09" db="EMBL/GenBank/DDBJ databases">
        <authorList>
            <person name="Jackson K.R."/>
            <person name="Lunt B.L."/>
            <person name="Fisher J.N.B."/>
            <person name="Gardner A.V."/>
            <person name="Bailey M.E."/>
            <person name="Deus L.M."/>
            <person name="Earl A.S."/>
            <person name="Gibby P.D."/>
            <person name="Hartmann K.A."/>
            <person name="Liu J.E."/>
            <person name="Manci A.M."/>
            <person name="Nielsen D.A."/>
            <person name="Solomon M.B."/>
            <person name="Breakwell D.P."/>
            <person name="Burnett S.H."/>
            <person name="Grose J.H."/>
        </authorList>
    </citation>
    <scope>NUCLEOTIDE SEQUENCE [LARGE SCALE GENOMIC DNA]</scope>
    <source>
        <strain evidence="3 4">2789STDY5608636</strain>
    </source>
</reference>
<evidence type="ECO:0000313" key="2">
    <source>
        <dbReference type="EMBL" id="ANY14942.1"/>
    </source>
</evidence>
<reference evidence="2 5" key="2">
    <citation type="submission" date="2016-07" db="EMBL/GenBank/DDBJ databases">
        <title>Complete genome sequences of Bordetella pseudohinzii.</title>
        <authorList>
            <person name="Spilker T."/>
            <person name="Darrah R."/>
            <person name="LiPuma J.J."/>
        </authorList>
    </citation>
    <scope>NUCLEOTIDE SEQUENCE [LARGE SCALE GENOMIC DNA]</scope>
    <source>
        <strain evidence="2 5">HI4681</strain>
    </source>
</reference>
<sequence length="71" mass="7640">MAIAREFLQSASVTQQRRFQGTAEMPMPSANRQVAGMPRSGRVMTQPGDPGVITPEDDVLPGALSRPDEEA</sequence>
<dbReference type="EMBL" id="CYTV01000008">
    <property type="protein sequence ID" value="CUI95211.1"/>
    <property type="molecule type" value="Genomic_DNA"/>
</dbReference>
<feature type="compositionally biased region" description="Polar residues" evidence="1">
    <location>
        <begin position="9"/>
        <end position="19"/>
    </location>
</feature>